<comment type="caution">
    <text evidence="2">The sequence shown here is derived from an EMBL/GenBank/DDBJ whole genome shotgun (WGS) entry which is preliminary data.</text>
</comment>
<dbReference type="OrthoDB" id="5874891at2759"/>
<sequence length="75" mass="8612">MQLSLVLLLLVVAFVSLVDAFYIGGYYPSNRDNAWGEVQAVATASRQAQPFNRRDIIKRFKPCYYSPIQCLIKRK</sequence>
<organism evidence="2 3">
    <name type="scientific">Caenorhabditis auriculariae</name>
    <dbReference type="NCBI Taxonomy" id="2777116"/>
    <lineage>
        <taxon>Eukaryota</taxon>
        <taxon>Metazoa</taxon>
        <taxon>Ecdysozoa</taxon>
        <taxon>Nematoda</taxon>
        <taxon>Chromadorea</taxon>
        <taxon>Rhabditida</taxon>
        <taxon>Rhabditina</taxon>
        <taxon>Rhabditomorpha</taxon>
        <taxon>Rhabditoidea</taxon>
        <taxon>Rhabditidae</taxon>
        <taxon>Peloderinae</taxon>
        <taxon>Caenorhabditis</taxon>
    </lineage>
</organism>
<name>A0A8S1HGZ8_9PELO</name>
<reference evidence="2" key="1">
    <citation type="submission" date="2020-10" db="EMBL/GenBank/DDBJ databases">
        <authorList>
            <person name="Kikuchi T."/>
        </authorList>
    </citation>
    <scope>NUCLEOTIDE SEQUENCE</scope>
    <source>
        <strain evidence="2">NKZ352</strain>
    </source>
</reference>
<evidence type="ECO:0000313" key="2">
    <source>
        <dbReference type="EMBL" id="CAD6194242.1"/>
    </source>
</evidence>
<proteinExistence type="predicted"/>
<dbReference type="EMBL" id="CAJGYM010000042">
    <property type="protein sequence ID" value="CAD6194242.1"/>
    <property type="molecule type" value="Genomic_DNA"/>
</dbReference>
<gene>
    <name evidence="2" type="ORF">CAUJ_LOCUS10161</name>
</gene>
<feature type="signal peptide" evidence="1">
    <location>
        <begin position="1"/>
        <end position="20"/>
    </location>
</feature>
<accession>A0A8S1HGZ8</accession>
<keyword evidence="1" id="KW-0732">Signal</keyword>
<evidence type="ECO:0000313" key="3">
    <source>
        <dbReference type="Proteomes" id="UP000835052"/>
    </source>
</evidence>
<protein>
    <recommendedName>
        <fullName evidence="4">Salivary secreted peptide</fullName>
    </recommendedName>
</protein>
<keyword evidence="3" id="KW-1185">Reference proteome</keyword>
<dbReference type="Proteomes" id="UP000835052">
    <property type="component" value="Unassembled WGS sequence"/>
</dbReference>
<evidence type="ECO:0000256" key="1">
    <source>
        <dbReference type="SAM" id="SignalP"/>
    </source>
</evidence>
<dbReference type="AlphaFoldDB" id="A0A8S1HGZ8"/>
<evidence type="ECO:0008006" key="4">
    <source>
        <dbReference type="Google" id="ProtNLM"/>
    </source>
</evidence>
<feature type="chain" id="PRO_5035822382" description="Salivary secreted peptide" evidence="1">
    <location>
        <begin position="21"/>
        <end position="75"/>
    </location>
</feature>